<dbReference type="KEGG" id="mis:MICPUN_64041"/>
<dbReference type="InParanoid" id="C1EGY8"/>
<reference evidence="3 4" key="1">
    <citation type="journal article" date="2009" name="Science">
        <title>Green evolution and dynamic adaptations revealed by genomes of the marine picoeukaryotes Micromonas.</title>
        <authorList>
            <person name="Worden A.Z."/>
            <person name="Lee J.H."/>
            <person name="Mock T."/>
            <person name="Rouze P."/>
            <person name="Simmons M.P."/>
            <person name="Aerts A.L."/>
            <person name="Allen A.E."/>
            <person name="Cuvelier M.L."/>
            <person name="Derelle E."/>
            <person name="Everett M.V."/>
            <person name="Foulon E."/>
            <person name="Grimwood J."/>
            <person name="Gundlach H."/>
            <person name="Henrissat B."/>
            <person name="Napoli C."/>
            <person name="McDonald S.M."/>
            <person name="Parker M.S."/>
            <person name="Rombauts S."/>
            <person name="Salamov A."/>
            <person name="Von Dassow P."/>
            <person name="Badger J.H."/>
            <person name="Coutinho P.M."/>
            <person name="Demir E."/>
            <person name="Dubchak I."/>
            <person name="Gentemann C."/>
            <person name="Eikrem W."/>
            <person name="Gready J.E."/>
            <person name="John U."/>
            <person name="Lanier W."/>
            <person name="Lindquist E.A."/>
            <person name="Lucas S."/>
            <person name="Mayer K.F."/>
            <person name="Moreau H."/>
            <person name="Not F."/>
            <person name="Otillar R."/>
            <person name="Panaud O."/>
            <person name="Pangilinan J."/>
            <person name="Paulsen I."/>
            <person name="Piegu B."/>
            <person name="Poliakov A."/>
            <person name="Robbens S."/>
            <person name="Schmutz J."/>
            <person name="Toulza E."/>
            <person name="Wyss T."/>
            <person name="Zelensky A."/>
            <person name="Zhou K."/>
            <person name="Armbrust E.V."/>
            <person name="Bhattacharya D."/>
            <person name="Goodenough U.W."/>
            <person name="Van de Peer Y."/>
            <person name="Grigoriev I.V."/>
        </authorList>
    </citation>
    <scope>NUCLEOTIDE SEQUENCE [LARGE SCALE GENOMIC DNA]</scope>
    <source>
        <strain evidence="4">RCC299 / NOUM17</strain>
    </source>
</reference>
<evidence type="ECO:0000313" key="4">
    <source>
        <dbReference type="Proteomes" id="UP000002009"/>
    </source>
</evidence>
<dbReference type="Proteomes" id="UP000002009">
    <property type="component" value="Chromosome 14"/>
</dbReference>
<organism evidence="3 4">
    <name type="scientific">Micromonas commoda (strain RCC299 / NOUM17 / CCMP2709)</name>
    <name type="common">Picoplanktonic green alga</name>
    <dbReference type="NCBI Taxonomy" id="296587"/>
    <lineage>
        <taxon>Eukaryota</taxon>
        <taxon>Viridiplantae</taxon>
        <taxon>Chlorophyta</taxon>
        <taxon>Mamiellophyceae</taxon>
        <taxon>Mamiellales</taxon>
        <taxon>Mamiellaceae</taxon>
        <taxon>Micromonas</taxon>
    </lineage>
</organism>
<keyword evidence="4" id="KW-1185">Reference proteome</keyword>
<evidence type="ECO:0000256" key="1">
    <source>
        <dbReference type="SAM" id="MobiDB-lite"/>
    </source>
</evidence>
<feature type="signal peptide" evidence="2">
    <location>
        <begin position="1"/>
        <end position="18"/>
    </location>
</feature>
<sequence length="103" mass="11131">MACPMRVWLLVISSVVAAYLAWTSSLFGGGALGMSDGEDEALNDRAAKVKSRVGKKGAMTWRDWGWFVVDGLTGKYLYGVAMNGGGRAGSQRGTRRSARRKQD</sequence>
<evidence type="ECO:0000313" key="3">
    <source>
        <dbReference type="EMBL" id="ACO67410.1"/>
    </source>
</evidence>
<accession>C1EGY8</accession>
<dbReference type="AlphaFoldDB" id="C1EGY8"/>
<feature type="chain" id="PRO_5002909151" evidence="2">
    <location>
        <begin position="19"/>
        <end position="103"/>
    </location>
</feature>
<gene>
    <name evidence="3" type="ORF">MICPUN_64041</name>
</gene>
<proteinExistence type="predicted"/>
<feature type="region of interest" description="Disordered" evidence="1">
    <location>
        <begin position="84"/>
        <end position="103"/>
    </location>
</feature>
<protein>
    <submittedName>
        <fullName evidence="3">Uncharacterized protein</fullName>
    </submittedName>
</protein>
<dbReference type="OMA" id="SWARFAI"/>
<name>C1EGY8_MICCC</name>
<dbReference type="EMBL" id="CP001332">
    <property type="protein sequence ID" value="ACO67410.1"/>
    <property type="molecule type" value="Genomic_DNA"/>
</dbReference>
<keyword evidence="2" id="KW-0732">Signal</keyword>
<dbReference type="RefSeq" id="XP_002506152.1">
    <property type="nucleotide sequence ID" value="XM_002506106.1"/>
</dbReference>
<feature type="compositionally biased region" description="Basic residues" evidence="1">
    <location>
        <begin position="93"/>
        <end position="103"/>
    </location>
</feature>
<evidence type="ECO:0000256" key="2">
    <source>
        <dbReference type="SAM" id="SignalP"/>
    </source>
</evidence>
<dbReference type="GeneID" id="8248881"/>